<gene>
    <name evidence="1" type="ORF">CXX69_03540</name>
</gene>
<dbReference type="EMBL" id="PSPG01000006">
    <property type="protein sequence ID" value="PXF21690.1"/>
    <property type="molecule type" value="Genomic_DNA"/>
</dbReference>
<protein>
    <recommendedName>
        <fullName evidence="3">TATA-box-binding protein</fullName>
    </recommendedName>
</protein>
<evidence type="ECO:0008006" key="3">
    <source>
        <dbReference type="Google" id="ProtNLM"/>
    </source>
</evidence>
<evidence type="ECO:0000313" key="1">
    <source>
        <dbReference type="EMBL" id="PXF21690.1"/>
    </source>
</evidence>
<organism evidence="1 2">
    <name type="scientific">Candidatus Thalassarchaeum betae</name>
    <dbReference type="NCBI Taxonomy" id="2599289"/>
    <lineage>
        <taxon>Archaea</taxon>
        <taxon>Methanobacteriati</taxon>
        <taxon>Thermoplasmatota</taxon>
        <taxon>Candidatus Poseidoniia</taxon>
        <taxon>Candidatus Poseidoniales</taxon>
        <taxon>Candidatus Thalassarchaeaceae</taxon>
        <taxon>Candidatus Thalassarchaeum</taxon>
    </lineage>
</organism>
<reference evidence="1 2" key="1">
    <citation type="journal article" date="2015" name="Nat. Commun.">
        <title>Genomic and transcriptomic evidence for scavenging of diverse organic compounds by widespread deep-sea archaea.</title>
        <authorList>
            <person name="Li M."/>
            <person name="Baker B.J."/>
            <person name="Anantharaman K."/>
            <person name="Jain S."/>
            <person name="Breier J.A."/>
            <person name="Dick G.J."/>
        </authorList>
    </citation>
    <scope>NUCLEOTIDE SEQUENCE [LARGE SCALE GENOMIC DNA]</scope>
    <source>
        <strain evidence="1">Cayman_51_deep</strain>
    </source>
</reference>
<proteinExistence type="predicted"/>
<evidence type="ECO:0000313" key="2">
    <source>
        <dbReference type="Proteomes" id="UP000248161"/>
    </source>
</evidence>
<sequence length="175" mass="18958">MEEGGIVIDVETQTFMFTPSSPINHQEAVTLAGGSVSGPYVVVSHEQPRATFVIEPSGSVLVHGIARGEVARLAIQELLLTLGMSEENLRMESGDMLIRFSIGRTVLLDLAAERFADIEMDDRLGALRITATLHNSQLLMFNNGQGVVLGQSSKKIAEMAVRHWADLLEEEGALA</sequence>
<dbReference type="AlphaFoldDB" id="A0A2V3HRF2"/>
<accession>A0A2V3HRF2</accession>
<comment type="caution">
    <text evidence="1">The sequence shown here is derived from an EMBL/GenBank/DDBJ whole genome shotgun (WGS) entry which is preliminary data.</text>
</comment>
<name>A0A2V3HRF2_9ARCH</name>
<dbReference type="Proteomes" id="UP000248161">
    <property type="component" value="Unassembled WGS sequence"/>
</dbReference>